<feature type="compositionally biased region" description="Polar residues" evidence="1">
    <location>
        <begin position="1061"/>
        <end position="1070"/>
    </location>
</feature>
<accession>A0A9W6BVC0</accession>
<reference evidence="2 3" key="1">
    <citation type="journal article" date="2023" name="Commun. Biol.">
        <title>Reorganization of the ancestral sex-determining regions during the evolution of trioecy in Pleodorina starrii.</title>
        <authorList>
            <person name="Takahashi K."/>
            <person name="Suzuki S."/>
            <person name="Kawai-Toyooka H."/>
            <person name="Yamamoto K."/>
            <person name="Hamaji T."/>
            <person name="Ootsuki R."/>
            <person name="Yamaguchi H."/>
            <person name="Kawachi M."/>
            <person name="Higashiyama T."/>
            <person name="Nozaki H."/>
        </authorList>
    </citation>
    <scope>NUCLEOTIDE SEQUENCE [LARGE SCALE GENOMIC DNA]</scope>
    <source>
        <strain evidence="2 3">NIES-4479</strain>
    </source>
</reference>
<feature type="compositionally biased region" description="Low complexity" evidence="1">
    <location>
        <begin position="864"/>
        <end position="876"/>
    </location>
</feature>
<feature type="compositionally biased region" description="Low complexity" evidence="1">
    <location>
        <begin position="170"/>
        <end position="184"/>
    </location>
</feature>
<feature type="region of interest" description="Disordered" evidence="1">
    <location>
        <begin position="1061"/>
        <end position="1096"/>
    </location>
</feature>
<comment type="caution">
    <text evidence="2">The sequence shown here is derived from an EMBL/GenBank/DDBJ whole genome shotgun (WGS) entry which is preliminary data.</text>
</comment>
<dbReference type="Proteomes" id="UP001165080">
    <property type="component" value="Unassembled WGS sequence"/>
</dbReference>
<dbReference type="AlphaFoldDB" id="A0A9W6BVC0"/>
<sequence>MEGEVDVARRGRPQEVFKQLKVRISKDDCKSPRRSVDASNNSSIGGHGGAAGWFWRNSYSGAPPHGYPESLKLYNAFSGADSTCCPSSPVHVPVTMAYTPAPGYVMFPVMLSGAPDSPRGGITPLMGSPVSTPTAMMFPQTPFAQHPSAGPFAPPQGPGGPSMRPTSLSGAPQVPGGPQGPDGASAFFHPLFNGFNAFGAPGVGMGPAPHGGFGGPGAPMVPLPPPQGRKESRSSNAGDKGRPYHPSPLKPGPRKSSGNGGPPSGIGAFPPMVPLLGRNPNNNSAPAVGSSGSSVSPQPPSTASSSARSAGRPLNGQVYQTPAHGGYQGPHGASGGNGAGAGVDGTLDGADASPSPHQPASLSPEPSVTSYSTSAARPPAGASATTAPRDALDPTTAAAAAAVVAAAAAAVSNMSTGPTPRTSYTGPSITPPPRNSLTGGLGATASGRTSSSGVALPGAAANALCAANVGTHVSLQDEPTGPLQSAGLDADGVGLSSGDVDLPPYGNFVAHGMAHHMGGHAAAAAAAASAASAWGFYENATGIANQPVWPAAGMPRLFGAAPHMLGNGIAHLSHPHSHHQVAAMAAAAQQQHMQQPAAAMQQPSLLHAAMLQQLAAAANVPAAMPCYVAAPSLDNDYMAAAAAENLQVQLQGLQSLHGAIIASQNLRAAAAAVADMQQQQQHPGVMAQVAASAAGLSSGGILMNPAFLSGALGAHHPTHHHLPGGMHMPGMGMGGGLGPRQRRNHNNPVGAGGAATAGGAGADGQVRLNARQRRTLRRAKERAIRGLLEAGKLLVARTMGEGGAEGDEGAASGCDIPSGGYDTDDGDQSDDGESPARPACVSACSATAKSSPEVSDVTGASSAASAAASGPSGPAAKYTPAADGSSPTLDPASSARHLASTGDCRSPSTSNASSVCEAGSTGGRAVSNTSSVGGPEALHMGAANSTPSSGKVSPLSAEGSNEPSPAPAPAAAPPRAIASAVVEARVSPAPSGRSTSAGGVTSAGSAVAAAAALASGAATDVDIAALIQQLNQKREEGLVDEKLLRDLEIINNLIGALKSSVPNTAPSYNAQGRKPSTGHQHGGHGHAHHHGHGNVNAGHAMHYLNAVPKLPKGFAMGY</sequence>
<feature type="compositionally biased region" description="Polar residues" evidence="1">
    <location>
        <begin position="358"/>
        <end position="375"/>
    </location>
</feature>
<feature type="compositionally biased region" description="Gly residues" evidence="1">
    <location>
        <begin position="750"/>
        <end position="762"/>
    </location>
</feature>
<feature type="region of interest" description="Disordered" evidence="1">
    <location>
        <begin position="137"/>
        <end position="187"/>
    </location>
</feature>
<keyword evidence="3" id="KW-1185">Reference proteome</keyword>
<feature type="compositionally biased region" description="Acidic residues" evidence="1">
    <location>
        <begin position="822"/>
        <end position="833"/>
    </location>
</feature>
<feature type="compositionally biased region" description="Polar residues" evidence="1">
    <location>
        <begin position="412"/>
        <end position="428"/>
    </location>
</feature>
<feature type="compositionally biased region" description="Gly residues" evidence="1">
    <location>
        <begin position="326"/>
        <end position="343"/>
    </location>
</feature>
<gene>
    <name evidence="2" type="primary">PLEST007645</name>
    <name evidence="2" type="ORF">PLESTB_001325300</name>
</gene>
<evidence type="ECO:0000256" key="1">
    <source>
        <dbReference type="SAM" id="MobiDB-lite"/>
    </source>
</evidence>
<feature type="region of interest" description="Disordered" evidence="1">
    <location>
        <begin position="26"/>
        <end position="47"/>
    </location>
</feature>
<feature type="region of interest" description="Disordered" evidence="1">
    <location>
        <begin position="736"/>
        <end position="768"/>
    </location>
</feature>
<protein>
    <submittedName>
        <fullName evidence="2">Uncharacterized protein</fullName>
    </submittedName>
</protein>
<feature type="region of interest" description="Disordered" evidence="1">
    <location>
        <begin position="411"/>
        <end position="449"/>
    </location>
</feature>
<feature type="region of interest" description="Disordered" evidence="1">
    <location>
        <begin position="801"/>
        <end position="839"/>
    </location>
</feature>
<evidence type="ECO:0000313" key="3">
    <source>
        <dbReference type="Proteomes" id="UP001165080"/>
    </source>
</evidence>
<feature type="region of interest" description="Disordered" evidence="1">
    <location>
        <begin position="864"/>
        <end position="974"/>
    </location>
</feature>
<name>A0A9W6BVC0_9CHLO</name>
<feature type="region of interest" description="Disordered" evidence="1">
    <location>
        <begin position="209"/>
        <end position="389"/>
    </location>
</feature>
<dbReference type="EMBL" id="BRXU01000021">
    <property type="protein sequence ID" value="GLC58161.1"/>
    <property type="molecule type" value="Genomic_DNA"/>
</dbReference>
<feature type="compositionally biased region" description="Low complexity" evidence="1">
    <location>
        <begin position="279"/>
        <end position="310"/>
    </location>
</feature>
<organism evidence="2 3">
    <name type="scientific">Pleodorina starrii</name>
    <dbReference type="NCBI Taxonomy" id="330485"/>
    <lineage>
        <taxon>Eukaryota</taxon>
        <taxon>Viridiplantae</taxon>
        <taxon>Chlorophyta</taxon>
        <taxon>core chlorophytes</taxon>
        <taxon>Chlorophyceae</taxon>
        <taxon>CS clade</taxon>
        <taxon>Chlamydomonadales</taxon>
        <taxon>Volvocaceae</taxon>
        <taxon>Pleodorina</taxon>
    </lineage>
</organism>
<proteinExistence type="predicted"/>
<feature type="compositionally biased region" description="Basic and acidic residues" evidence="1">
    <location>
        <begin position="26"/>
        <end position="36"/>
    </location>
</feature>
<dbReference type="OrthoDB" id="544530at2759"/>
<evidence type="ECO:0000313" key="2">
    <source>
        <dbReference type="EMBL" id="GLC58161.1"/>
    </source>
</evidence>
<feature type="compositionally biased region" description="Basic residues" evidence="1">
    <location>
        <begin position="1081"/>
        <end position="1092"/>
    </location>
</feature>